<protein>
    <submittedName>
        <fullName evidence="2">Uncharacterized protein</fullName>
    </submittedName>
</protein>
<feature type="transmembrane region" description="Helical" evidence="1">
    <location>
        <begin position="156"/>
        <end position="177"/>
    </location>
</feature>
<reference evidence="2" key="1">
    <citation type="submission" date="2023-08" db="EMBL/GenBank/DDBJ databases">
        <authorList>
            <person name="Nazir A."/>
        </authorList>
    </citation>
    <scope>NUCLEOTIDE SEQUENCE</scope>
</reference>
<organism evidence="2">
    <name type="scientific">Staphylococcus phage vB_VibM_10AMN12</name>
    <dbReference type="NCBI Taxonomy" id="3076785"/>
    <lineage>
        <taxon>Viruses</taxon>
        <taxon>Duplodnaviria</taxon>
        <taxon>Heunggongvirae</taxon>
        <taxon>Uroviricota</taxon>
        <taxon>Caudoviricetes</taxon>
    </lineage>
</organism>
<proteinExistence type="predicted"/>
<keyword evidence="1" id="KW-0812">Transmembrane</keyword>
<sequence>MDRMPIFLRALEEGARNAGLAVDEVGLDKLMEQGQLSLSILPFVSKALSDIARNNNAVEKAVSQNFAPALGRATNTLKDLANSIFKGMKPAMVAVLNSFSAVGDEGKILAKTIGSFVGGAITGLTFPIAMLVAGLTDLVTLFKELTGISDETSESFLTFGAKAAGIAAGLFGLYKIVKILVGGIKTLTKGWGMFTSAAGKAGKAVDGVTSAAGRALSIFSKLFGVISSLMVVWDARAGGDLSATSLFGQNSITEWLDKPITEHFSSSAKQVQSKQSIDVNIGVDPATGNLNGYVTGKMDEYVNDMFQGTYNSMSPSN</sequence>
<name>A0AA96KSK8_9CAUD</name>
<evidence type="ECO:0000256" key="1">
    <source>
        <dbReference type="SAM" id="Phobius"/>
    </source>
</evidence>
<dbReference type="EMBL" id="OR481006">
    <property type="protein sequence ID" value="WNO47464.1"/>
    <property type="molecule type" value="Genomic_DNA"/>
</dbReference>
<evidence type="ECO:0000313" key="2">
    <source>
        <dbReference type="EMBL" id="WNO47464.1"/>
    </source>
</evidence>
<feature type="transmembrane region" description="Helical" evidence="1">
    <location>
        <begin position="116"/>
        <end position="136"/>
    </location>
</feature>
<keyword evidence="1" id="KW-1133">Transmembrane helix</keyword>
<accession>A0AA96KSK8</accession>
<keyword evidence="1" id="KW-0472">Membrane</keyword>